<dbReference type="RefSeq" id="WP_044247080.1">
    <property type="nucleotide sequence ID" value="NZ_ASRX01000056.1"/>
</dbReference>
<feature type="coiled-coil region" evidence="1">
    <location>
        <begin position="11"/>
        <end position="71"/>
    </location>
</feature>
<reference evidence="3 4" key="1">
    <citation type="submission" date="2013-05" db="EMBL/GenBank/DDBJ databases">
        <title>Genome assembly of Chondromyces apiculatus DSM 436.</title>
        <authorList>
            <person name="Sharma G."/>
            <person name="Khatri I."/>
            <person name="Kaur C."/>
            <person name="Mayilraj S."/>
            <person name="Subramanian S."/>
        </authorList>
    </citation>
    <scope>NUCLEOTIDE SEQUENCE [LARGE SCALE GENOMIC DNA]</scope>
    <source>
        <strain evidence="3 4">DSM 436</strain>
    </source>
</reference>
<feature type="transmembrane region" description="Helical" evidence="2">
    <location>
        <begin position="197"/>
        <end position="216"/>
    </location>
</feature>
<dbReference type="STRING" id="1192034.CAP_6563"/>
<keyword evidence="2" id="KW-1133">Transmembrane helix</keyword>
<dbReference type="OrthoDB" id="5512195at2"/>
<proteinExistence type="predicted"/>
<dbReference type="Proteomes" id="UP000019678">
    <property type="component" value="Unassembled WGS sequence"/>
</dbReference>
<keyword evidence="2" id="KW-0812">Transmembrane</keyword>
<protein>
    <recommendedName>
        <fullName evidence="5">DUF2007 domain-containing protein</fullName>
    </recommendedName>
</protein>
<evidence type="ECO:0000313" key="3">
    <source>
        <dbReference type="EMBL" id="EYF02673.1"/>
    </source>
</evidence>
<gene>
    <name evidence="3" type="ORF">CAP_6563</name>
</gene>
<evidence type="ECO:0000256" key="1">
    <source>
        <dbReference type="SAM" id="Coils"/>
    </source>
</evidence>
<organism evidence="3 4">
    <name type="scientific">Chondromyces apiculatus DSM 436</name>
    <dbReference type="NCBI Taxonomy" id="1192034"/>
    <lineage>
        <taxon>Bacteria</taxon>
        <taxon>Pseudomonadati</taxon>
        <taxon>Myxococcota</taxon>
        <taxon>Polyangia</taxon>
        <taxon>Polyangiales</taxon>
        <taxon>Polyangiaceae</taxon>
        <taxon>Chondromyces</taxon>
    </lineage>
</organism>
<keyword evidence="1" id="KW-0175">Coiled coil</keyword>
<feature type="transmembrane region" description="Helical" evidence="2">
    <location>
        <begin position="174"/>
        <end position="191"/>
    </location>
</feature>
<sequence>MRAFVTVRKYLDATEAELARAHLDANGIEARVSEPTGFNPMLNLAAGGVRLEVLSLQVEQAEKLLQEVATTHIDLGDAEDDAEPRKGGQTVRCPRCELEYCFHERVGIPRRFGSALSPLVAVVSLPFMLFGPKRWHCRKCEHVWDDPAEGPKKPTRLAPGEPEPVFRISRAARGRGLMLGAVAGFLAGVALDDQPTALLMLVGALFGYFIGGMLRVDYCSGPTCRAPLPGGRKTCTACKGAVVGRVDSAAEHYAAAADFRREMAACHAR</sequence>
<accession>A0A017T0D3</accession>
<dbReference type="EMBL" id="ASRX01000056">
    <property type="protein sequence ID" value="EYF02673.1"/>
    <property type="molecule type" value="Genomic_DNA"/>
</dbReference>
<evidence type="ECO:0000256" key="2">
    <source>
        <dbReference type="SAM" id="Phobius"/>
    </source>
</evidence>
<evidence type="ECO:0000313" key="4">
    <source>
        <dbReference type="Proteomes" id="UP000019678"/>
    </source>
</evidence>
<name>A0A017T0D3_9BACT</name>
<dbReference type="AlphaFoldDB" id="A0A017T0D3"/>
<evidence type="ECO:0008006" key="5">
    <source>
        <dbReference type="Google" id="ProtNLM"/>
    </source>
</evidence>
<keyword evidence="2" id="KW-0472">Membrane</keyword>
<keyword evidence="4" id="KW-1185">Reference proteome</keyword>
<comment type="caution">
    <text evidence="3">The sequence shown here is derived from an EMBL/GenBank/DDBJ whole genome shotgun (WGS) entry which is preliminary data.</text>
</comment>